<feature type="transmembrane region" description="Helical" evidence="1">
    <location>
        <begin position="103"/>
        <end position="127"/>
    </location>
</feature>
<keyword evidence="1" id="KW-1133">Transmembrane helix</keyword>
<organism evidence="2 3">
    <name type="scientific">Sulfitobacter brevis</name>
    <dbReference type="NCBI Taxonomy" id="74348"/>
    <lineage>
        <taxon>Bacteria</taxon>
        <taxon>Pseudomonadati</taxon>
        <taxon>Pseudomonadota</taxon>
        <taxon>Alphaproteobacteria</taxon>
        <taxon>Rhodobacterales</taxon>
        <taxon>Roseobacteraceae</taxon>
        <taxon>Sulfitobacter</taxon>
    </lineage>
</organism>
<dbReference type="STRING" id="74348.SAMN04488523_11525"/>
<keyword evidence="3" id="KW-1185">Reference proteome</keyword>
<dbReference type="OrthoDB" id="7845313at2"/>
<feature type="transmembrane region" description="Helical" evidence="1">
    <location>
        <begin position="60"/>
        <end position="82"/>
    </location>
</feature>
<dbReference type="RefSeq" id="WP_093925063.1">
    <property type="nucleotide sequence ID" value="NZ_FOMW01000015.1"/>
</dbReference>
<sequence>MSDAPEEITSSSHQNGRWNLWVGFGTLAFAALCLLVWFPRDIGSGFMQQNLTGRTVPGDSFFPILLVALMVPLAALLILSQLRAKRGTGGELVGHISLENLAFLGRCLILTGASLLVMNIVGPSLIWLTNMTGLTTLSGYRAASASFPFDVSGYFFGATLLTCGLIRITRHRLRPSDLLIGAATAAVLILIFDGLLNNIQLPPNADL</sequence>
<dbReference type="AlphaFoldDB" id="A0A1I2FBR1"/>
<feature type="transmembrane region" description="Helical" evidence="1">
    <location>
        <begin position="178"/>
        <end position="196"/>
    </location>
</feature>
<feature type="transmembrane region" description="Helical" evidence="1">
    <location>
        <begin position="147"/>
        <end position="166"/>
    </location>
</feature>
<dbReference type="EMBL" id="FOMW01000015">
    <property type="protein sequence ID" value="SFF01980.1"/>
    <property type="molecule type" value="Genomic_DNA"/>
</dbReference>
<reference evidence="2 3" key="1">
    <citation type="submission" date="2016-10" db="EMBL/GenBank/DDBJ databases">
        <authorList>
            <person name="de Groot N.N."/>
        </authorList>
    </citation>
    <scope>NUCLEOTIDE SEQUENCE [LARGE SCALE GENOMIC DNA]</scope>
    <source>
        <strain evidence="2 3">DSM 11443</strain>
    </source>
</reference>
<evidence type="ECO:0000313" key="3">
    <source>
        <dbReference type="Proteomes" id="UP000198977"/>
    </source>
</evidence>
<proteinExistence type="predicted"/>
<keyword evidence="1" id="KW-0812">Transmembrane</keyword>
<protein>
    <recommendedName>
        <fullName evidence="4">Tripartite tricarboxylate transporter TctB family protein</fullName>
    </recommendedName>
</protein>
<evidence type="ECO:0000313" key="2">
    <source>
        <dbReference type="EMBL" id="SFF01980.1"/>
    </source>
</evidence>
<name>A0A1I2FBR1_9RHOB</name>
<gene>
    <name evidence="2" type="ORF">SAMN04488523_11525</name>
</gene>
<accession>A0A1I2FBR1</accession>
<keyword evidence="1" id="KW-0472">Membrane</keyword>
<dbReference type="Proteomes" id="UP000198977">
    <property type="component" value="Unassembled WGS sequence"/>
</dbReference>
<evidence type="ECO:0000256" key="1">
    <source>
        <dbReference type="SAM" id="Phobius"/>
    </source>
</evidence>
<feature type="transmembrane region" description="Helical" evidence="1">
    <location>
        <begin position="20"/>
        <end position="40"/>
    </location>
</feature>
<evidence type="ECO:0008006" key="4">
    <source>
        <dbReference type="Google" id="ProtNLM"/>
    </source>
</evidence>